<evidence type="ECO:0000256" key="1">
    <source>
        <dbReference type="SAM" id="Coils"/>
    </source>
</evidence>
<protein>
    <submittedName>
        <fullName evidence="3">Uncharacterized protein</fullName>
    </submittedName>
</protein>
<organism evidence="3 4">
    <name type="scientific">Clostridium gelidum</name>
    <dbReference type="NCBI Taxonomy" id="704125"/>
    <lineage>
        <taxon>Bacteria</taxon>
        <taxon>Bacillati</taxon>
        <taxon>Bacillota</taxon>
        <taxon>Clostridia</taxon>
        <taxon>Eubacteriales</taxon>
        <taxon>Clostridiaceae</taxon>
        <taxon>Clostridium</taxon>
    </lineage>
</organism>
<dbReference type="RefSeq" id="WP_224033662.1">
    <property type="nucleotide sequence ID" value="NZ_AP024849.1"/>
</dbReference>
<keyword evidence="1" id="KW-0175">Coiled coil</keyword>
<keyword evidence="2" id="KW-0732">Signal</keyword>
<feature type="signal peptide" evidence="2">
    <location>
        <begin position="1"/>
        <end position="26"/>
    </location>
</feature>
<keyword evidence="4" id="KW-1185">Reference proteome</keyword>
<feature type="chain" id="PRO_5045392234" evidence="2">
    <location>
        <begin position="27"/>
        <end position="226"/>
    </location>
</feature>
<accession>A0ABM7T7P6</accession>
<feature type="coiled-coil region" evidence="1">
    <location>
        <begin position="187"/>
        <end position="221"/>
    </location>
</feature>
<name>A0ABM7T7P6_9CLOT</name>
<reference evidence="4" key="1">
    <citation type="submission" date="2021-07" db="EMBL/GenBank/DDBJ databases">
        <title>Complete genome sequencing of a Clostridium isolate.</title>
        <authorList>
            <person name="Ueki A."/>
            <person name="Tonouchi A."/>
        </authorList>
    </citation>
    <scope>NUCLEOTIDE SEQUENCE [LARGE SCALE GENOMIC DNA]</scope>
    <source>
        <strain evidence="4">C5S11</strain>
    </source>
</reference>
<sequence length="226" mass="24935">MKKTKLTALALTALIAFGGIANSAFAATATADTTIATSTHEEGILISNEDLIKDAKGITKEEKTLLLDNYNARDKLSDQIYAIRKGKSQLNDSEQKKSDSLTKELYELCKKVSDIEIKAFGSTNNYVLYDVPSTDVSIVDSINNGDFIKDPKAITKEEKALLIENYKARYKIMVEIDNIVAEKSTLNDSEQKKVDSLTKQLDELCQKVSNIETKAKIVNSETKSIG</sequence>
<dbReference type="Proteomes" id="UP000824633">
    <property type="component" value="Chromosome"/>
</dbReference>
<evidence type="ECO:0000313" key="4">
    <source>
        <dbReference type="Proteomes" id="UP000824633"/>
    </source>
</evidence>
<evidence type="ECO:0000256" key="2">
    <source>
        <dbReference type="SAM" id="SignalP"/>
    </source>
</evidence>
<evidence type="ECO:0000313" key="3">
    <source>
        <dbReference type="EMBL" id="BCZ47311.1"/>
    </source>
</evidence>
<dbReference type="EMBL" id="AP024849">
    <property type="protein sequence ID" value="BCZ47311.1"/>
    <property type="molecule type" value="Genomic_DNA"/>
</dbReference>
<proteinExistence type="predicted"/>
<gene>
    <name evidence="3" type="ORF">psyc5s11_33780</name>
</gene>